<dbReference type="STRING" id="118168.MC7420_1671"/>
<accession>B4VMK4</accession>
<evidence type="ECO:0000313" key="2">
    <source>
        <dbReference type="Proteomes" id="UP000003835"/>
    </source>
</evidence>
<reference evidence="1 2" key="1">
    <citation type="submission" date="2008-07" db="EMBL/GenBank/DDBJ databases">
        <authorList>
            <person name="Tandeau de Marsac N."/>
            <person name="Ferriera S."/>
            <person name="Johnson J."/>
            <person name="Kravitz S."/>
            <person name="Beeson K."/>
            <person name="Sutton G."/>
            <person name="Rogers Y.-H."/>
            <person name="Friedman R."/>
            <person name="Frazier M."/>
            <person name="Venter J.C."/>
        </authorList>
    </citation>
    <scope>NUCLEOTIDE SEQUENCE [LARGE SCALE GENOMIC DNA]</scope>
    <source>
        <strain evidence="1 2">PCC 7420</strain>
    </source>
</reference>
<name>B4VMK4_9CYAN</name>
<dbReference type="AlphaFoldDB" id="B4VMK4"/>
<dbReference type="EMBL" id="DS989845">
    <property type="protein sequence ID" value="EDX76668.1"/>
    <property type="molecule type" value="Genomic_DNA"/>
</dbReference>
<keyword evidence="2" id="KW-1185">Reference proteome</keyword>
<protein>
    <submittedName>
        <fullName evidence="1">Uncharacterized protein</fullName>
    </submittedName>
</protein>
<dbReference type="HOGENOM" id="CLU_2599999_0_0_3"/>
<organism evidence="1 2">
    <name type="scientific">Coleofasciculus chthonoplastes PCC 7420</name>
    <dbReference type="NCBI Taxonomy" id="118168"/>
    <lineage>
        <taxon>Bacteria</taxon>
        <taxon>Bacillati</taxon>
        <taxon>Cyanobacteriota</taxon>
        <taxon>Cyanophyceae</taxon>
        <taxon>Coleofasciculales</taxon>
        <taxon>Coleofasciculaceae</taxon>
        <taxon>Coleofasciculus</taxon>
    </lineage>
</organism>
<sequence length="79" mass="8630">MGLGQVSFVGVGFICRGGFRDKLNPETNNLSAKPALPHLSLPRHVWYAIAVENPIGFVIPFQVGIRAGFVVEFEVGFLM</sequence>
<evidence type="ECO:0000313" key="1">
    <source>
        <dbReference type="EMBL" id="EDX76668.1"/>
    </source>
</evidence>
<gene>
    <name evidence="1" type="ORF">MC7420_1671</name>
</gene>
<proteinExistence type="predicted"/>
<dbReference type="Proteomes" id="UP000003835">
    <property type="component" value="Unassembled WGS sequence"/>
</dbReference>